<dbReference type="Proteomes" id="UP000032568">
    <property type="component" value="Chromosome"/>
</dbReference>
<dbReference type="EMBL" id="CP059735">
    <property type="protein sequence ID" value="WDD98218.1"/>
    <property type="molecule type" value="Genomic_DNA"/>
</dbReference>
<dbReference type="KEGG" id="tact:SG35_023545"/>
<name>A0AAE9YPP5_9GAMM</name>
<reference evidence="2 3" key="2">
    <citation type="journal article" date="2022" name="Mar. Drugs">
        <title>Bioassay-Guided Fractionation Leads to the Detection of Cholic Acid Generated by the Rare Thalassomonas sp.</title>
        <authorList>
            <person name="Pheiffer F."/>
            <person name="Schneider Y.K."/>
            <person name="Hansen E.H."/>
            <person name="Andersen J.H."/>
            <person name="Isaksson J."/>
            <person name="Busche T."/>
            <person name="R C."/>
            <person name="Kalinowski J."/>
            <person name="Zyl L.V."/>
            <person name="Trindade M."/>
        </authorList>
    </citation>
    <scope>NUCLEOTIDE SEQUENCE [LARGE SCALE GENOMIC DNA]</scope>
    <source>
        <strain evidence="2 3">A5K-106</strain>
    </source>
</reference>
<dbReference type="AlphaFoldDB" id="A0AAE9YPP5"/>
<evidence type="ECO:0000256" key="1">
    <source>
        <dbReference type="SAM" id="MobiDB-lite"/>
    </source>
</evidence>
<reference evidence="2 3" key="1">
    <citation type="journal article" date="2015" name="Genome Announc.">
        <title>Draft Genome Sequences of Marine Isolates of Thalassomonas viridans and Thalassomonas actiniarum.</title>
        <authorList>
            <person name="Olonade I."/>
            <person name="van Zyl L.J."/>
            <person name="Trindade M."/>
        </authorList>
    </citation>
    <scope>NUCLEOTIDE SEQUENCE [LARGE SCALE GENOMIC DNA]</scope>
    <source>
        <strain evidence="2 3">A5K-106</strain>
    </source>
</reference>
<sequence>MSNSTKGKRLLKIEALPCVNGHLPKVKMINNNSYLMVCQKPQCNCPGPKGMTPQKSYREALLEWNKFTPVHTIDDLYHPTVRVKGLPLKAARLNLTVEWMFINKFLSSFSRDDLMADDREVFIVREKWLELLRHQLSLLEAARANKTHKPKVTNLPEKARQKQCRATPGPIPSKACG</sequence>
<protein>
    <submittedName>
        <fullName evidence="2">Uncharacterized protein</fullName>
    </submittedName>
</protein>
<evidence type="ECO:0000313" key="2">
    <source>
        <dbReference type="EMBL" id="WDD98218.1"/>
    </source>
</evidence>
<organism evidence="2 3">
    <name type="scientific">Thalassomonas actiniarum</name>
    <dbReference type="NCBI Taxonomy" id="485447"/>
    <lineage>
        <taxon>Bacteria</taxon>
        <taxon>Pseudomonadati</taxon>
        <taxon>Pseudomonadota</taxon>
        <taxon>Gammaproteobacteria</taxon>
        <taxon>Alteromonadales</taxon>
        <taxon>Colwelliaceae</taxon>
        <taxon>Thalassomonas</taxon>
    </lineage>
</organism>
<accession>A0AAE9YPP5</accession>
<proteinExistence type="predicted"/>
<keyword evidence="3" id="KW-1185">Reference proteome</keyword>
<gene>
    <name evidence="2" type="ORF">SG35_023545</name>
</gene>
<feature type="region of interest" description="Disordered" evidence="1">
    <location>
        <begin position="148"/>
        <end position="177"/>
    </location>
</feature>
<evidence type="ECO:0000313" key="3">
    <source>
        <dbReference type="Proteomes" id="UP000032568"/>
    </source>
</evidence>